<dbReference type="Proteomes" id="UP000094147">
    <property type="component" value="Chromosome"/>
</dbReference>
<dbReference type="InterPro" id="IPR012675">
    <property type="entry name" value="Beta-grasp_dom_sf"/>
</dbReference>
<keyword evidence="2" id="KW-1185">Reference proteome</keyword>
<protein>
    <submittedName>
        <fullName evidence="1">Thiamine biosynthesis protein ThiS</fullName>
    </submittedName>
</protein>
<reference evidence="2" key="1">
    <citation type="submission" date="2015-08" db="EMBL/GenBank/DDBJ databases">
        <authorList>
            <person name="Kim K.M."/>
        </authorList>
    </citation>
    <scope>NUCLEOTIDE SEQUENCE [LARGE SCALE GENOMIC DNA]</scope>
    <source>
        <strain evidence="2">KCTC 23892</strain>
    </source>
</reference>
<dbReference type="EMBL" id="CP012418">
    <property type="protein sequence ID" value="AOE48803.1"/>
    <property type="molecule type" value="Genomic_DNA"/>
</dbReference>
<dbReference type="InterPro" id="IPR016155">
    <property type="entry name" value="Mopterin_synth/thiamin_S_b"/>
</dbReference>
<dbReference type="InterPro" id="IPR003749">
    <property type="entry name" value="ThiS/MoaD-like"/>
</dbReference>
<dbReference type="OrthoDB" id="9800283at2"/>
<dbReference type="STRING" id="1144748.KS2013_71"/>
<sequence>MQIIVNDETLEIEQKMTVAQFIEWFEQSGNFAIAVNMEFVPRSLYEETVLNENDRVEIVQPMQGG</sequence>
<proteinExistence type="predicted"/>
<dbReference type="CDD" id="cd00565">
    <property type="entry name" value="Ubl_ThiS"/>
    <property type="match status" value="1"/>
</dbReference>
<dbReference type="Pfam" id="PF02597">
    <property type="entry name" value="ThiS"/>
    <property type="match status" value="1"/>
</dbReference>
<dbReference type="NCBIfam" id="TIGR01683">
    <property type="entry name" value="thiS"/>
    <property type="match status" value="1"/>
</dbReference>
<dbReference type="SUPFAM" id="SSF54285">
    <property type="entry name" value="MoaD/ThiS"/>
    <property type="match status" value="1"/>
</dbReference>
<gene>
    <name evidence="1" type="ORF">KS2013_71</name>
</gene>
<evidence type="ECO:0000313" key="1">
    <source>
        <dbReference type="EMBL" id="AOE48803.1"/>
    </source>
</evidence>
<dbReference type="InterPro" id="IPR010035">
    <property type="entry name" value="Thi_S"/>
</dbReference>
<name>A0A1B3B7N9_9GAMM</name>
<dbReference type="PANTHER" id="PTHR34472:SF1">
    <property type="entry name" value="SULFUR CARRIER PROTEIN THIS"/>
    <property type="match status" value="1"/>
</dbReference>
<dbReference type="RefSeq" id="WP_068988297.1">
    <property type="nucleotide sequence ID" value="NZ_CP012418.1"/>
</dbReference>
<accession>A0A1B3B7N9</accession>
<organism evidence="1 2">
    <name type="scientific">Kangiella sediminilitoris</name>
    <dbReference type="NCBI Taxonomy" id="1144748"/>
    <lineage>
        <taxon>Bacteria</taxon>
        <taxon>Pseudomonadati</taxon>
        <taxon>Pseudomonadota</taxon>
        <taxon>Gammaproteobacteria</taxon>
        <taxon>Kangiellales</taxon>
        <taxon>Kangiellaceae</taxon>
        <taxon>Kangiella</taxon>
    </lineage>
</organism>
<dbReference type="Gene3D" id="3.10.20.30">
    <property type="match status" value="1"/>
</dbReference>
<dbReference type="PANTHER" id="PTHR34472">
    <property type="entry name" value="SULFUR CARRIER PROTEIN THIS"/>
    <property type="match status" value="1"/>
</dbReference>
<evidence type="ECO:0000313" key="2">
    <source>
        <dbReference type="Proteomes" id="UP000094147"/>
    </source>
</evidence>
<dbReference type="KEGG" id="ksd:KS2013_71"/>
<dbReference type="AlphaFoldDB" id="A0A1B3B7N9"/>